<reference evidence="1 2" key="1">
    <citation type="submission" date="2008-08" db="EMBL/GenBank/DDBJ databases">
        <title>Draft genome sequence of Ruminococcus lactaris ATCC 29176.</title>
        <authorList>
            <person name="Sudarsanam P."/>
            <person name="Ley R."/>
            <person name="Guruge J."/>
            <person name="Turnbaugh P.J."/>
            <person name="Mahowald M."/>
            <person name="Liep D."/>
            <person name="Gordon J."/>
        </authorList>
    </citation>
    <scope>NUCLEOTIDE SEQUENCE [LARGE SCALE GENOMIC DNA]</scope>
    <source>
        <strain evidence="1 2">ATCC 29176</strain>
    </source>
</reference>
<evidence type="ECO:0000313" key="1">
    <source>
        <dbReference type="EMBL" id="EDY32201.1"/>
    </source>
</evidence>
<keyword evidence="2" id="KW-1185">Reference proteome</keyword>
<accession>B5CRH9</accession>
<dbReference type="HOGENOM" id="CLU_3296036_0_0_9"/>
<proteinExistence type="predicted"/>
<dbReference type="EMBL" id="ABOU02000047">
    <property type="protein sequence ID" value="EDY32201.1"/>
    <property type="molecule type" value="Genomic_DNA"/>
</dbReference>
<organism evidence="1 2">
    <name type="scientific">[Ruminococcus] lactaris ATCC 29176</name>
    <dbReference type="NCBI Taxonomy" id="471875"/>
    <lineage>
        <taxon>Bacteria</taxon>
        <taxon>Bacillati</taxon>
        <taxon>Bacillota</taxon>
        <taxon>Clostridia</taxon>
        <taxon>Lachnospirales</taxon>
        <taxon>Lachnospiraceae</taxon>
        <taxon>Mediterraneibacter</taxon>
    </lineage>
</organism>
<comment type="caution">
    <text evidence="1">The sequence shown here is derived from an EMBL/GenBank/DDBJ whole genome shotgun (WGS) entry which is preliminary data.</text>
</comment>
<protein>
    <submittedName>
        <fullName evidence="1">Uncharacterized protein</fullName>
    </submittedName>
</protein>
<reference evidence="1 2" key="2">
    <citation type="submission" date="2008-08" db="EMBL/GenBank/DDBJ databases">
        <authorList>
            <person name="Fulton L."/>
            <person name="Clifton S."/>
            <person name="Fulton B."/>
            <person name="Xu J."/>
            <person name="Minx P."/>
            <person name="Pepin K.H."/>
            <person name="Johnson M."/>
            <person name="Bhonagiri V."/>
            <person name="Nash W.E."/>
            <person name="Mardis E.R."/>
            <person name="Wilson R.K."/>
        </authorList>
    </citation>
    <scope>NUCLEOTIDE SEQUENCE [LARGE SCALE GENOMIC DNA]</scope>
    <source>
        <strain evidence="1 2">ATCC 29176</strain>
    </source>
</reference>
<evidence type="ECO:0000313" key="2">
    <source>
        <dbReference type="Proteomes" id="UP000003254"/>
    </source>
</evidence>
<dbReference type="AlphaFoldDB" id="B5CRH9"/>
<dbReference type="Proteomes" id="UP000003254">
    <property type="component" value="Unassembled WGS sequence"/>
</dbReference>
<sequence length="40" mass="4611">MVEYLPFSGTKVVQSFGELWKAGSDLIREMTGFSVRKRLF</sequence>
<name>B5CRH9_9FIRM</name>
<gene>
    <name evidence="1" type="ORF">RUMLAC_02080</name>
</gene>